<dbReference type="AlphaFoldDB" id="A0A1U7CPF4"/>
<dbReference type="KEGG" id="pbor:BSF38_02311"/>
<evidence type="ECO:0000256" key="1">
    <source>
        <dbReference type="SAM" id="MobiDB-lite"/>
    </source>
</evidence>
<evidence type="ECO:0000313" key="2">
    <source>
        <dbReference type="EMBL" id="APW60820.1"/>
    </source>
</evidence>
<dbReference type="Proteomes" id="UP000186309">
    <property type="component" value="Chromosome"/>
</dbReference>
<reference evidence="3" key="1">
    <citation type="submission" date="2016-12" db="EMBL/GenBank/DDBJ databases">
        <title>Comparative genomics of four Isosphaeraceae planctomycetes: a common pool of plasmids and glycoside hydrolase genes.</title>
        <authorList>
            <person name="Ivanova A."/>
        </authorList>
    </citation>
    <scope>NUCLEOTIDE SEQUENCE [LARGE SCALE GENOMIC DNA]</scope>
    <source>
        <strain evidence="3">PX4</strain>
    </source>
</reference>
<keyword evidence="3" id="KW-1185">Reference proteome</keyword>
<proteinExistence type="predicted"/>
<dbReference type="STRING" id="1387353.BSF38_02311"/>
<evidence type="ECO:0000313" key="3">
    <source>
        <dbReference type="Proteomes" id="UP000186309"/>
    </source>
</evidence>
<protein>
    <submittedName>
        <fullName evidence="2">Uncharacterized protein</fullName>
    </submittedName>
</protein>
<dbReference type="EMBL" id="CP019082">
    <property type="protein sequence ID" value="APW60820.1"/>
    <property type="molecule type" value="Genomic_DNA"/>
</dbReference>
<accession>A0A1U7CPF4</accession>
<feature type="region of interest" description="Disordered" evidence="1">
    <location>
        <begin position="1"/>
        <end position="20"/>
    </location>
</feature>
<sequence>MGQAFQSESPSWGSRLGSSGNLSEVEFSLKSNPCSADAAITKNWSGEDIPTFERCMMGPESTPCVGKIEPRQGCS</sequence>
<name>A0A1U7CPF4_9BACT</name>
<gene>
    <name evidence="2" type="ORF">BSF38_02311</name>
</gene>
<organism evidence="2 3">
    <name type="scientific">Paludisphaera borealis</name>
    <dbReference type="NCBI Taxonomy" id="1387353"/>
    <lineage>
        <taxon>Bacteria</taxon>
        <taxon>Pseudomonadati</taxon>
        <taxon>Planctomycetota</taxon>
        <taxon>Planctomycetia</taxon>
        <taxon>Isosphaerales</taxon>
        <taxon>Isosphaeraceae</taxon>
        <taxon>Paludisphaera</taxon>
    </lineage>
</organism>